<dbReference type="FunFam" id="3.40.50.1370:FF:000008">
    <property type="entry name" value="Ornithine carbamoyltransferase"/>
    <property type="match status" value="1"/>
</dbReference>
<dbReference type="PRINTS" id="PR00102">
    <property type="entry name" value="OTCASE"/>
</dbReference>
<dbReference type="GO" id="GO:0042450">
    <property type="term" value="P:L-arginine biosynthetic process via ornithine"/>
    <property type="evidence" value="ECO:0007669"/>
    <property type="project" value="UniProtKB-UniRule"/>
</dbReference>
<protein>
    <recommendedName>
        <fullName evidence="3 6">Ornithine carbamoyltransferase</fullName>
        <shortName evidence="6">OTCase</shortName>
        <ecNumber evidence="3 6">2.1.3.3</ecNumber>
    </recommendedName>
</protein>
<evidence type="ECO:0000256" key="2">
    <source>
        <dbReference type="ARBA" id="ARBA00007805"/>
    </source>
</evidence>
<dbReference type="InterPro" id="IPR002292">
    <property type="entry name" value="Orn/put_carbamltrans"/>
</dbReference>
<dbReference type="SUPFAM" id="SSF53671">
    <property type="entry name" value="Aspartate/ornithine carbamoyltransferase"/>
    <property type="match status" value="1"/>
</dbReference>
<feature type="binding site" evidence="6">
    <location>
        <begin position="49"/>
        <end position="52"/>
    </location>
    <ligand>
        <name>carbamoyl phosphate</name>
        <dbReference type="ChEBI" id="CHEBI:58228"/>
    </ligand>
</feature>
<keyword evidence="10" id="KW-1185">Reference proteome</keyword>
<feature type="binding site" evidence="6">
    <location>
        <position position="76"/>
    </location>
    <ligand>
        <name>carbamoyl phosphate</name>
        <dbReference type="ChEBI" id="CHEBI:58228"/>
    </ligand>
</feature>
<comment type="similarity">
    <text evidence="2 6">Belongs to the aspartate/ornithine carbamoyltransferase superfamily. OTCase family.</text>
</comment>
<dbReference type="HAMAP" id="MF_01109">
    <property type="entry name" value="OTCase"/>
    <property type="match status" value="1"/>
</dbReference>
<feature type="binding site" evidence="6">
    <location>
        <position position="218"/>
    </location>
    <ligand>
        <name>L-ornithine</name>
        <dbReference type="ChEBI" id="CHEBI:46911"/>
    </ligand>
</feature>
<feature type="binding site" evidence="6">
    <location>
        <begin position="222"/>
        <end position="223"/>
    </location>
    <ligand>
        <name>L-ornithine</name>
        <dbReference type="ChEBI" id="CHEBI:46911"/>
    </ligand>
</feature>
<dbReference type="PRINTS" id="PR00100">
    <property type="entry name" value="AOTCASE"/>
</dbReference>
<dbReference type="PROSITE" id="PS00097">
    <property type="entry name" value="CARBAMOYLTRANSFERASE"/>
    <property type="match status" value="1"/>
</dbReference>
<evidence type="ECO:0000256" key="5">
    <source>
        <dbReference type="ARBA" id="ARBA00048772"/>
    </source>
</evidence>
<dbReference type="NCBIfam" id="TIGR00658">
    <property type="entry name" value="orni_carb_tr"/>
    <property type="match status" value="1"/>
</dbReference>
<dbReference type="STRING" id="246191.SAMN05660337_2334"/>
<comment type="subcellular location">
    <subcellularLocation>
        <location evidence="6">Cytoplasm</location>
    </subcellularLocation>
</comment>
<evidence type="ECO:0000256" key="4">
    <source>
        <dbReference type="ARBA" id="ARBA00022679"/>
    </source>
</evidence>
<dbReference type="AlphaFoldDB" id="A0A1G9HVM8"/>
<evidence type="ECO:0000256" key="3">
    <source>
        <dbReference type="ARBA" id="ARBA00013007"/>
    </source>
</evidence>
<proteinExistence type="inferred from homology"/>
<comment type="catalytic activity">
    <reaction evidence="5 6">
        <text>carbamoyl phosphate + L-ornithine = L-citrulline + phosphate + H(+)</text>
        <dbReference type="Rhea" id="RHEA:19513"/>
        <dbReference type="ChEBI" id="CHEBI:15378"/>
        <dbReference type="ChEBI" id="CHEBI:43474"/>
        <dbReference type="ChEBI" id="CHEBI:46911"/>
        <dbReference type="ChEBI" id="CHEBI:57743"/>
        <dbReference type="ChEBI" id="CHEBI:58228"/>
        <dbReference type="EC" id="2.1.3.3"/>
    </reaction>
</comment>
<keyword evidence="6" id="KW-0963">Cytoplasm</keyword>
<evidence type="ECO:0000256" key="1">
    <source>
        <dbReference type="ARBA" id="ARBA00004975"/>
    </source>
</evidence>
<dbReference type="GO" id="GO:0005737">
    <property type="term" value="C:cytoplasm"/>
    <property type="evidence" value="ECO:0007669"/>
    <property type="project" value="UniProtKB-SubCell"/>
</dbReference>
<dbReference type="InterPro" id="IPR006131">
    <property type="entry name" value="Asp_carbamoyltransf_Asp/Orn-bd"/>
</dbReference>
<feature type="binding site" evidence="6">
    <location>
        <position position="100"/>
    </location>
    <ligand>
        <name>carbamoyl phosphate</name>
        <dbReference type="ChEBI" id="CHEBI:58228"/>
    </ligand>
</feature>
<dbReference type="GO" id="GO:0004585">
    <property type="term" value="F:ornithine carbamoyltransferase activity"/>
    <property type="evidence" value="ECO:0007669"/>
    <property type="project" value="UniProtKB-UniRule"/>
</dbReference>
<dbReference type="NCBIfam" id="NF001986">
    <property type="entry name" value="PRK00779.1"/>
    <property type="match status" value="1"/>
</dbReference>
<evidence type="ECO:0000256" key="6">
    <source>
        <dbReference type="HAMAP-Rule" id="MF_01109"/>
    </source>
</evidence>
<evidence type="ECO:0000313" key="9">
    <source>
        <dbReference type="EMBL" id="SDL17028.1"/>
    </source>
</evidence>
<sequence length="325" mass="36595">MIRHLLKINDVPRSELGQLVLRAKELKDNKIRNKSLEGKTVILIFEKASTRTRVSFDVAIEQLGGHSIFMTPAESQLGRSEPLEDTARVLSRYADALVVRTFEQQKVRTLSEYSTVPVINALTDRYHPCQVLSDMLTIYERTPDLENVHVAWVGDGNNMAHSWINAAIYFPIYLTLSFPEGYEPNSDVLARALAMGAKINMSYDPIEAVEGANYVNTDVFASMGQEEEQEERMKAFLPYQVNEELLAHAAPDCKVMHCLPAHREEEVTADVLDGPRSIIFDQAENRLHMQKAILEWAVNGIEVDLEAVEKILGPVQVLPNVHAIE</sequence>
<evidence type="ECO:0000313" key="10">
    <source>
        <dbReference type="Proteomes" id="UP000199053"/>
    </source>
</evidence>
<name>A0A1G9HVM8_9BACT</name>
<dbReference type="RefSeq" id="WP_092161255.1">
    <property type="nucleotide sequence ID" value="NZ_FNGA01000003.1"/>
</dbReference>
<dbReference type="PANTHER" id="PTHR45753">
    <property type="entry name" value="ORNITHINE CARBAMOYLTRANSFERASE, MITOCHONDRIAL"/>
    <property type="match status" value="1"/>
</dbReference>
<dbReference type="GO" id="GO:0019240">
    <property type="term" value="P:citrulline biosynthetic process"/>
    <property type="evidence" value="ECO:0007669"/>
    <property type="project" value="TreeGrafter"/>
</dbReference>
<feature type="binding site" evidence="6">
    <location>
        <begin position="258"/>
        <end position="259"/>
    </location>
    <ligand>
        <name>carbamoyl phosphate</name>
        <dbReference type="ChEBI" id="CHEBI:58228"/>
    </ligand>
</feature>
<keyword evidence="4 6" id="KW-0808">Transferase</keyword>
<dbReference type="OrthoDB" id="9802587at2"/>
<dbReference type="PANTHER" id="PTHR45753:SF3">
    <property type="entry name" value="ORNITHINE TRANSCARBAMYLASE, MITOCHONDRIAL"/>
    <property type="match status" value="1"/>
</dbReference>
<feature type="domain" description="Aspartate/ornithine carbamoyltransferase Asp/Orn-binding" evidence="7">
    <location>
        <begin position="147"/>
        <end position="296"/>
    </location>
</feature>
<comment type="pathway">
    <text evidence="1">Amino-acid biosynthesis; L-arginine biosynthesis; L-arginine from L-ornithine and carbamoyl phosphate: step 1/3.</text>
</comment>
<dbReference type="Pfam" id="PF00185">
    <property type="entry name" value="OTCace"/>
    <property type="match status" value="1"/>
</dbReference>
<dbReference type="Pfam" id="PF02729">
    <property type="entry name" value="OTCace_N"/>
    <property type="match status" value="1"/>
</dbReference>
<gene>
    <name evidence="9" type="ORF">SAMN05660337_2334</name>
</gene>
<evidence type="ECO:0000259" key="8">
    <source>
        <dbReference type="Pfam" id="PF02729"/>
    </source>
</evidence>
<feature type="domain" description="Aspartate/ornithine carbamoyltransferase carbamoyl-P binding" evidence="8">
    <location>
        <begin position="3"/>
        <end position="140"/>
    </location>
</feature>
<dbReference type="Proteomes" id="UP000199053">
    <property type="component" value="Unassembled WGS sequence"/>
</dbReference>
<feature type="binding site" evidence="6">
    <location>
        <begin position="127"/>
        <end position="130"/>
    </location>
    <ligand>
        <name>carbamoyl phosphate</name>
        <dbReference type="ChEBI" id="CHEBI:58228"/>
    </ligand>
</feature>
<reference evidence="10" key="1">
    <citation type="submission" date="2016-10" db="EMBL/GenBank/DDBJ databases">
        <authorList>
            <person name="Varghese N."/>
            <person name="Submissions S."/>
        </authorList>
    </citation>
    <scope>NUCLEOTIDE SEQUENCE [LARGE SCALE GENOMIC DNA]</scope>
    <source>
        <strain evidence="10">DSM 16995</strain>
    </source>
</reference>
<organism evidence="9 10">
    <name type="scientific">Maridesulfovibrio ferrireducens</name>
    <dbReference type="NCBI Taxonomy" id="246191"/>
    <lineage>
        <taxon>Bacteria</taxon>
        <taxon>Pseudomonadati</taxon>
        <taxon>Thermodesulfobacteriota</taxon>
        <taxon>Desulfovibrionia</taxon>
        <taxon>Desulfovibrionales</taxon>
        <taxon>Desulfovibrionaceae</taxon>
        <taxon>Maridesulfovibrio</taxon>
    </lineage>
</organism>
<feature type="binding site" evidence="6">
    <location>
        <position position="286"/>
    </location>
    <ligand>
        <name>carbamoyl phosphate</name>
        <dbReference type="ChEBI" id="CHEBI:58228"/>
    </ligand>
</feature>
<dbReference type="InterPro" id="IPR006130">
    <property type="entry name" value="Asp/Orn_carbamoylTrfase"/>
</dbReference>
<evidence type="ECO:0000259" key="7">
    <source>
        <dbReference type="Pfam" id="PF00185"/>
    </source>
</evidence>
<dbReference type="InterPro" id="IPR006132">
    <property type="entry name" value="Asp/Orn_carbamoyltranf_P-bd"/>
</dbReference>
<dbReference type="InterPro" id="IPR024904">
    <property type="entry name" value="OTCase_ArgI"/>
</dbReference>
<dbReference type="GO" id="GO:0016597">
    <property type="term" value="F:amino acid binding"/>
    <property type="evidence" value="ECO:0007669"/>
    <property type="project" value="InterPro"/>
</dbReference>
<dbReference type="InterPro" id="IPR036901">
    <property type="entry name" value="Asp/Orn_carbamoylTrfase_sf"/>
</dbReference>
<feature type="binding site" evidence="6">
    <location>
        <position position="158"/>
    </location>
    <ligand>
        <name>L-ornithine</name>
        <dbReference type="ChEBI" id="CHEBI:46911"/>
    </ligand>
</feature>
<accession>A0A1G9HVM8</accession>
<dbReference type="EC" id="2.1.3.3" evidence="3 6"/>
<dbReference type="EMBL" id="FNGA01000003">
    <property type="protein sequence ID" value="SDL17028.1"/>
    <property type="molecule type" value="Genomic_DNA"/>
</dbReference>
<dbReference type="Gene3D" id="3.40.50.1370">
    <property type="entry name" value="Aspartate/ornithine carbamoyltransferase"/>
    <property type="match status" value="2"/>
</dbReference>